<dbReference type="Proteomes" id="UP000002009">
    <property type="component" value="Chromosome 1"/>
</dbReference>
<organism evidence="1 2">
    <name type="scientific">Micromonas commoda (strain RCC299 / NOUM17 / CCMP2709)</name>
    <name type="common">Picoplanktonic green alga</name>
    <dbReference type="NCBI Taxonomy" id="296587"/>
    <lineage>
        <taxon>Eukaryota</taxon>
        <taxon>Viridiplantae</taxon>
        <taxon>Chlorophyta</taxon>
        <taxon>Mamiellophyceae</taxon>
        <taxon>Mamiellales</taxon>
        <taxon>Mamiellaceae</taxon>
        <taxon>Micromonas</taxon>
    </lineage>
</organism>
<keyword evidence="2" id="KW-1185">Reference proteome</keyword>
<protein>
    <submittedName>
        <fullName evidence="1">Uncharacterized protein</fullName>
    </submittedName>
</protein>
<dbReference type="AlphaFoldDB" id="C1FDZ2"/>
<dbReference type="GeneID" id="8250532"/>
<dbReference type="InParanoid" id="C1FDZ2"/>
<name>C1FDZ2_MICCC</name>
<evidence type="ECO:0000313" key="2">
    <source>
        <dbReference type="Proteomes" id="UP000002009"/>
    </source>
</evidence>
<reference evidence="1 2" key="1">
    <citation type="journal article" date="2009" name="Science">
        <title>Green evolution and dynamic adaptations revealed by genomes of the marine picoeukaryotes Micromonas.</title>
        <authorList>
            <person name="Worden A.Z."/>
            <person name="Lee J.H."/>
            <person name="Mock T."/>
            <person name="Rouze P."/>
            <person name="Simmons M.P."/>
            <person name="Aerts A.L."/>
            <person name="Allen A.E."/>
            <person name="Cuvelier M.L."/>
            <person name="Derelle E."/>
            <person name="Everett M.V."/>
            <person name="Foulon E."/>
            <person name="Grimwood J."/>
            <person name="Gundlach H."/>
            <person name="Henrissat B."/>
            <person name="Napoli C."/>
            <person name="McDonald S.M."/>
            <person name="Parker M.S."/>
            <person name="Rombauts S."/>
            <person name="Salamov A."/>
            <person name="Von Dassow P."/>
            <person name="Badger J.H."/>
            <person name="Coutinho P.M."/>
            <person name="Demir E."/>
            <person name="Dubchak I."/>
            <person name="Gentemann C."/>
            <person name="Eikrem W."/>
            <person name="Gready J.E."/>
            <person name="John U."/>
            <person name="Lanier W."/>
            <person name="Lindquist E.A."/>
            <person name="Lucas S."/>
            <person name="Mayer K.F."/>
            <person name="Moreau H."/>
            <person name="Not F."/>
            <person name="Otillar R."/>
            <person name="Panaud O."/>
            <person name="Pangilinan J."/>
            <person name="Paulsen I."/>
            <person name="Piegu B."/>
            <person name="Poliakov A."/>
            <person name="Robbens S."/>
            <person name="Schmutz J."/>
            <person name="Toulza E."/>
            <person name="Wyss T."/>
            <person name="Zelensky A."/>
            <person name="Zhou K."/>
            <person name="Armbrust E.V."/>
            <person name="Bhattacharya D."/>
            <person name="Goodenough U.W."/>
            <person name="Van de Peer Y."/>
            <person name="Grigoriev I.V."/>
        </authorList>
    </citation>
    <scope>NUCLEOTIDE SEQUENCE [LARGE SCALE GENOMIC DNA]</scope>
    <source>
        <strain evidence="2">RCC299 / NOUM17</strain>
    </source>
</reference>
<dbReference type="EMBL" id="CP001574">
    <property type="protein sequence ID" value="ACO68871.1"/>
    <property type="molecule type" value="Genomic_DNA"/>
</dbReference>
<accession>C1FDZ2</accession>
<dbReference type="RefSeq" id="XP_002507613.1">
    <property type="nucleotide sequence ID" value="XM_002507567.1"/>
</dbReference>
<gene>
    <name evidence="1" type="ORF">MICPUN_51565</name>
</gene>
<sequence>MTASSMLDVRSMARGCLQLRVLSSVHRYAPCVASIRTPHNNLRPCKLSRRFGSRVVQSSLQEGRLNVRDIDEEQLAIRLQGLEHHAGR</sequence>
<evidence type="ECO:0000313" key="1">
    <source>
        <dbReference type="EMBL" id="ACO68871.1"/>
    </source>
</evidence>
<dbReference type="KEGG" id="mis:MICPUN_51565"/>
<proteinExistence type="predicted"/>